<feature type="region of interest" description="Disordered" evidence="1">
    <location>
        <begin position="39"/>
        <end position="66"/>
    </location>
</feature>
<proteinExistence type="predicted"/>
<reference evidence="2 3" key="1">
    <citation type="journal article" date="2016" name="Mol. Biol. Evol.">
        <title>Comparative Genomics of Early-Diverging Mushroom-Forming Fungi Provides Insights into the Origins of Lignocellulose Decay Capabilities.</title>
        <authorList>
            <person name="Nagy L.G."/>
            <person name="Riley R."/>
            <person name="Tritt A."/>
            <person name="Adam C."/>
            <person name="Daum C."/>
            <person name="Floudas D."/>
            <person name="Sun H."/>
            <person name="Yadav J.S."/>
            <person name="Pangilinan J."/>
            <person name="Larsson K.H."/>
            <person name="Matsuura K."/>
            <person name="Barry K."/>
            <person name="Labutti K."/>
            <person name="Kuo R."/>
            <person name="Ohm R.A."/>
            <person name="Bhattacharya S.S."/>
            <person name="Shirouzu T."/>
            <person name="Yoshinaga Y."/>
            <person name="Martin F.M."/>
            <person name="Grigoriev I.V."/>
            <person name="Hibbett D.S."/>
        </authorList>
    </citation>
    <scope>NUCLEOTIDE SEQUENCE [LARGE SCALE GENOMIC DNA]</scope>
    <source>
        <strain evidence="2 3">HHB10207 ss-3</strain>
    </source>
</reference>
<keyword evidence="3" id="KW-1185">Reference proteome</keyword>
<dbReference type="Proteomes" id="UP000076798">
    <property type="component" value="Unassembled WGS sequence"/>
</dbReference>
<feature type="non-terminal residue" evidence="2">
    <location>
        <position position="66"/>
    </location>
</feature>
<dbReference type="EMBL" id="KV428088">
    <property type="protein sequence ID" value="KZT37228.1"/>
    <property type="molecule type" value="Genomic_DNA"/>
</dbReference>
<dbReference type="AlphaFoldDB" id="A0A166C9N2"/>
<organism evidence="2 3">
    <name type="scientific">Sistotremastrum suecicum HHB10207 ss-3</name>
    <dbReference type="NCBI Taxonomy" id="1314776"/>
    <lineage>
        <taxon>Eukaryota</taxon>
        <taxon>Fungi</taxon>
        <taxon>Dikarya</taxon>
        <taxon>Basidiomycota</taxon>
        <taxon>Agaricomycotina</taxon>
        <taxon>Agaricomycetes</taxon>
        <taxon>Sistotremastrales</taxon>
        <taxon>Sistotremastraceae</taxon>
        <taxon>Sistotremastrum</taxon>
    </lineage>
</organism>
<evidence type="ECO:0000313" key="3">
    <source>
        <dbReference type="Proteomes" id="UP000076798"/>
    </source>
</evidence>
<sequence length="66" mass="7382">MNVFTTYEPTQRHTYTKNGTGAEPYVSAGRAKKGVRTLEDGVQGSQADNKNDSIYRVRDISADRQM</sequence>
<feature type="compositionally biased region" description="Basic and acidic residues" evidence="1">
    <location>
        <begin position="49"/>
        <end position="66"/>
    </location>
</feature>
<protein>
    <submittedName>
        <fullName evidence="2">Uncharacterized protein</fullName>
    </submittedName>
</protein>
<evidence type="ECO:0000313" key="2">
    <source>
        <dbReference type="EMBL" id="KZT37228.1"/>
    </source>
</evidence>
<evidence type="ECO:0000256" key="1">
    <source>
        <dbReference type="SAM" id="MobiDB-lite"/>
    </source>
</evidence>
<gene>
    <name evidence="2" type="ORF">SISSUDRAFT_1048772</name>
</gene>
<feature type="compositionally biased region" description="Polar residues" evidence="1">
    <location>
        <begin position="1"/>
        <end position="19"/>
    </location>
</feature>
<name>A0A166C9N2_9AGAM</name>
<accession>A0A166C9N2</accession>
<feature type="region of interest" description="Disordered" evidence="1">
    <location>
        <begin position="1"/>
        <end position="25"/>
    </location>
</feature>